<dbReference type="PANTHER" id="PTHR12202:SF0">
    <property type="entry name" value="ESF1 HOMOLOG"/>
    <property type="match status" value="1"/>
</dbReference>
<comment type="subcellular location">
    <subcellularLocation>
        <location evidence="1">Nucleus</location>
        <location evidence="1">Nucleolus</location>
    </subcellularLocation>
</comment>
<dbReference type="InterPro" id="IPR056750">
    <property type="entry name" value="RRM_ESF1"/>
</dbReference>
<gene>
    <name evidence="8" type="primary">Esf1</name>
    <name evidence="8" type="ORF">g.99913</name>
</gene>
<feature type="region of interest" description="Disordered" evidence="5">
    <location>
        <begin position="49"/>
        <end position="107"/>
    </location>
</feature>
<dbReference type="InterPro" id="IPR039754">
    <property type="entry name" value="Esf1"/>
</dbReference>
<dbReference type="InterPro" id="IPR012580">
    <property type="entry name" value="NUC153"/>
</dbReference>
<evidence type="ECO:0000256" key="4">
    <source>
        <dbReference type="ARBA" id="ARBA00023242"/>
    </source>
</evidence>
<name>A0A2S2NV37_SCHGA</name>
<evidence type="ECO:0000259" key="6">
    <source>
        <dbReference type="Pfam" id="PF08159"/>
    </source>
</evidence>
<reference evidence="8" key="1">
    <citation type="submission" date="2018-04" db="EMBL/GenBank/DDBJ databases">
        <title>Transcriptome of Schizaphis graminum biotype I.</title>
        <authorList>
            <person name="Scully E.D."/>
            <person name="Geib S.M."/>
            <person name="Palmer N.A."/>
            <person name="Koch K."/>
            <person name="Bradshaw J."/>
            <person name="Heng-Moss T."/>
            <person name="Sarath G."/>
        </authorList>
    </citation>
    <scope>NUCLEOTIDE SEQUENCE</scope>
</reference>
<feature type="compositionally biased region" description="Basic and acidic residues" evidence="5">
    <location>
        <begin position="420"/>
        <end position="429"/>
    </location>
</feature>
<dbReference type="GO" id="GO:0005730">
    <property type="term" value="C:nucleolus"/>
    <property type="evidence" value="ECO:0007669"/>
    <property type="project" value="UniProtKB-SubCell"/>
</dbReference>
<evidence type="ECO:0000256" key="5">
    <source>
        <dbReference type="SAM" id="MobiDB-lite"/>
    </source>
</evidence>
<feature type="region of interest" description="Disordered" evidence="5">
    <location>
        <begin position="585"/>
        <end position="631"/>
    </location>
</feature>
<evidence type="ECO:0000256" key="3">
    <source>
        <dbReference type="ARBA" id="ARBA00023054"/>
    </source>
</evidence>
<feature type="compositionally biased region" description="Basic and acidic residues" evidence="5">
    <location>
        <begin position="460"/>
        <end position="483"/>
    </location>
</feature>
<dbReference type="Pfam" id="PF25121">
    <property type="entry name" value="RRM_ESF1"/>
    <property type="match status" value="1"/>
</dbReference>
<sequence>MDKRFSKIGDDPKFRRIPKADRKVKIDKRFQSIFNDKRFKVKYTIDKRGKPLRGSTTDDFKKFYHMSDDEKDDTDSEQNSSDVTQESESEEQTLITEDDDDTVDSSITSKSIKDRLKDKTVDYARGDGELLSDSSSDDDTSSDEENEENVEHCWGELDKDADNVEEATSRLALCNMDWDRIQAADLMILFNSFLPSDGYIKSVTIYPSEFGMKRMQEEEVKGPPELISSNPKEIGSSDDSDQEEEYGSKFHMEKLRKYQLARLKYYYAIIVCDSPGTAGKIYTDCDGIEYESSATRLDLRFVPDDTEFDQEPKEICDKLPDLTKYKPHLFTTTALQQAKVNLTWDETDPRRSELVNKLKTNPKSEINDSDLQKYVAFSSEDENSDDESNKSVEENNEDGGPKKTPIDKYKELLQNIQDEEEKKASKDSELEISWGIGLQEKVQKSVDEKSKKNLTPFQKMMEKKKERMREKQKLKKETNKTTDNENDSENENIQIKQQAELELLLMDEEPSEKQHFNMKKIQEEEIKSLKKKNKKKILNKKSVTDGFSVDVKDDRFSALYTSHLFNIDPADPKFKRTKGMEEFISEKASRRQQYDTEKVDVPPKKKSKQSIINPELSNLVKSIKSKTKHNK</sequence>
<feature type="compositionally biased region" description="Basic and acidic residues" evidence="5">
    <location>
        <begin position="441"/>
        <end position="451"/>
    </location>
</feature>
<evidence type="ECO:0000256" key="1">
    <source>
        <dbReference type="ARBA" id="ARBA00004604"/>
    </source>
</evidence>
<accession>A0A2S2NV37</accession>
<feature type="compositionally biased region" description="Basic and acidic residues" evidence="5">
    <location>
        <begin position="585"/>
        <end position="603"/>
    </location>
</feature>
<evidence type="ECO:0000256" key="2">
    <source>
        <dbReference type="ARBA" id="ARBA00009087"/>
    </source>
</evidence>
<feature type="compositionally biased region" description="Acidic residues" evidence="5">
    <location>
        <begin position="135"/>
        <end position="148"/>
    </location>
</feature>
<dbReference type="GO" id="GO:0006364">
    <property type="term" value="P:rRNA processing"/>
    <property type="evidence" value="ECO:0007669"/>
    <property type="project" value="InterPro"/>
</dbReference>
<feature type="region of interest" description="Disordered" evidence="5">
    <location>
        <begin position="378"/>
        <end position="495"/>
    </location>
</feature>
<feature type="compositionally biased region" description="Basic and acidic residues" evidence="5">
    <location>
        <begin position="56"/>
        <end position="68"/>
    </location>
</feature>
<dbReference type="EMBL" id="GGMR01008431">
    <property type="protein sequence ID" value="MBY21050.1"/>
    <property type="molecule type" value="Transcribed_RNA"/>
</dbReference>
<feature type="domain" description="ESF1 RRM" evidence="7">
    <location>
        <begin position="168"/>
        <end position="316"/>
    </location>
</feature>
<dbReference type="PANTHER" id="PTHR12202">
    <property type="entry name" value="ESF1 HOMOLOG"/>
    <property type="match status" value="1"/>
</dbReference>
<feature type="compositionally biased region" description="Acidic residues" evidence="5">
    <location>
        <begin position="85"/>
        <end position="103"/>
    </location>
</feature>
<feature type="compositionally biased region" description="Acidic residues" evidence="5">
    <location>
        <begin position="236"/>
        <end position="245"/>
    </location>
</feature>
<feature type="domain" description="NUC153" evidence="6">
    <location>
        <begin position="553"/>
        <end position="581"/>
    </location>
</feature>
<dbReference type="Pfam" id="PF08159">
    <property type="entry name" value="NUC153"/>
    <property type="match status" value="1"/>
</dbReference>
<feature type="compositionally biased region" description="Polar residues" evidence="5">
    <location>
        <begin position="609"/>
        <end position="620"/>
    </location>
</feature>
<dbReference type="AlphaFoldDB" id="A0A2S2NV37"/>
<comment type="similarity">
    <text evidence="2">Belongs to the ESF1 family.</text>
</comment>
<evidence type="ECO:0000313" key="8">
    <source>
        <dbReference type="EMBL" id="MBY21050.1"/>
    </source>
</evidence>
<protein>
    <submittedName>
        <fullName evidence="8">ESF1</fullName>
    </submittedName>
</protein>
<feature type="compositionally biased region" description="Basic and acidic residues" evidence="5">
    <location>
        <begin position="387"/>
        <end position="411"/>
    </location>
</feature>
<organism evidence="8">
    <name type="scientific">Schizaphis graminum</name>
    <name type="common">Green bug aphid</name>
    <dbReference type="NCBI Taxonomy" id="13262"/>
    <lineage>
        <taxon>Eukaryota</taxon>
        <taxon>Metazoa</taxon>
        <taxon>Ecdysozoa</taxon>
        <taxon>Arthropoda</taxon>
        <taxon>Hexapoda</taxon>
        <taxon>Insecta</taxon>
        <taxon>Pterygota</taxon>
        <taxon>Neoptera</taxon>
        <taxon>Paraneoptera</taxon>
        <taxon>Hemiptera</taxon>
        <taxon>Sternorrhyncha</taxon>
        <taxon>Aphidomorpha</taxon>
        <taxon>Aphidoidea</taxon>
        <taxon>Aphididae</taxon>
        <taxon>Aphidini</taxon>
        <taxon>Schizaphis</taxon>
    </lineage>
</organism>
<feature type="region of interest" description="Disordered" evidence="5">
    <location>
        <begin position="126"/>
        <end position="150"/>
    </location>
</feature>
<keyword evidence="3" id="KW-0175">Coiled coil</keyword>
<feature type="region of interest" description="Disordered" evidence="5">
    <location>
        <begin position="219"/>
        <end position="245"/>
    </location>
</feature>
<proteinExistence type="inferred from homology"/>
<dbReference type="GO" id="GO:0003723">
    <property type="term" value="F:RNA binding"/>
    <property type="evidence" value="ECO:0007669"/>
    <property type="project" value="TreeGrafter"/>
</dbReference>
<evidence type="ECO:0000259" key="7">
    <source>
        <dbReference type="Pfam" id="PF25121"/>
    </source>
</evidence>
<keyword evidence="4" id="KW-0539">Nucleus</keyword>